<dbReference type="GO" id="GO:0046656">
    <property type="term" value="P:folic acid biosynthetic process"/>
    <property type="evidence" value="ECO:0007669"/>
    <property type="project" value="UniProtKB-KW"/>
</dbReference>
<dbReference type="GO" id="GO:0003848">
    <property type="term" value="F:2-amino-4-hydroxy-6-hydroxymethyldihydropteridine diphosphokinase activity"/>
    <property type="evidence" value="ECO:0007669"/>
    <property type="project" value="UniProtKB-EC"/>
</dbReference>
<protein>
    <recommendedName>
        <fullName evidence="18">Pterin-binding domain-containing protein</fullName>
    </recommendedName>
</protein>
<dbReference type="Pfam" id="PF01329">
    <property type="entry name" value="Pterin_4a"/>
    <property type="match status" value="1"/>
</dbReference>
<evidence type="ECO:0000256" key="6">
    <source>
        <dbReference type="ARBA" id="ARBA00005051"/>
    </source>
</evidence>
<evidence type="ECO:0000256" key="16">
    <source>
        <dbReference type="ARBA" id="ARBA00023239"/>
    </source>
</evidence>
<comment type="catalytic activity">
    <reaction evidence="3">
        <text>(4aS,6R)-4a-hydroxy-L-erythro-5,6,7,8-tetrahydrobiopterin = (6R)-L-erythro-6,7-dihydrobiopterin + H2O</text>
        <dbReference type="Rhea" id="RHEA:11920"/>
        <dbReference type="ChEBI" id="CHEBI:15377"/>
        <dbReference type="ChEBI" id="CHEBI:15642"/>
        <dbReference type="ChEBI" id="CHEBI:43120"/>
        <dbReference type="EC" id="4.2.1.96"/>
    </reaction>
</comment>
<organism evidence="19 20">
    <name type="scientific">Triparma laevis f. longispina</name>
    <dbReference type="NCBI Taxonomy" id="1714387"/>
    <lineage>
        <taxon>Eukaryota</taxon>
        <taxon>Sar</taxon>
        <taxon>Stramenopiles</taxon>
        <taxon>Ochrophyta</taxon>
        <taxon>Bolidophyceae</taxon>
        <taxon>Parmales</taxon>
        <taxon>Triparmaceae</taxon>
        <taxon>Triparma</taxon>
    </lineage>
</organism>
<evidence type="ECO:0000256" key="2">
    <source>
        <dbReference type="ARBA" id="ARBA00000198"/>
    </source>
</evidence>
<sequence>MFRSPSFPTTFSLVLRTTTRRDATTYIGVGSNIEPRFPSIQTGAELINQLPNTTVIDTSYLYETKPMYVTDQDSFLNGVIKVETELEPRELLEELKNIEANVGRKPSIRNGPRKIDLDILLYDSQKINDDHPTLPLQIPHPRISEREFVLRPLLDLFPSYAFPLLEELNEHEAIRVLPLSNNRTLKMNETKVMGILNVTPDSFSDGGETQCVSSAVERAKFLIKQGAHIIDIGGESTRPDATPVPADEELKRINNVIEKLRIAEPDCVISIDTRNSNTALEAVKAGADIVNDVSGGTWDPKMYATVGGLKVPYCIMHSRGNPENMKELAVYDDVVKEVVEEIKEKAERAKKENVFKWSMIYDVGIGFAKTFEHNLILMKEGKRVQEELGGICLWGGSRKGFLREILNVDVKERDYGTVAAHQFSIQNSPTGQILRVHNVLGTSQACKVFDAIKDVEFKPGEDKKDKVKRGTDPLAKKPTKVCDPYGQGGKPLTVEQAKALLPTLDGSWELTEDAGSMKRVFELESWQAAQKLQTTLSNVAFNNNHYPSITLKRRLNRANWTDTVEVEMYTEVLGGLSYKDFEIATYIDVEASRL</sequence>
<keyword evidence="10" id="KW-0479">Metal-binding</keyword>
<dbReference type="GO" id="GO:0016301">
    <property type="term" value="F:kinase activity"/>
    <property type="evidence" value="ECO:0007669"/>
    <property type="project" value="UniProtKB-KW"/>
</dbReference>
<evidence type="ECO:0000256" key="8">
    <source>
        <dbReference type="ARBA" id="ARBA00009951"/>
    </source>
</evidence>
<comment type="catalytic activity">
    <reaction evidence="1">
        <text>(7,8-dihydropterin-6-yl)methyl diphosphate + 4-aminobenzoate = 7,8-dihydropteroate + diphosphate</text>
        <dbReference type="Rhea" id="RHEA:19949"/>
        <dbReference type="ChEBI" id="CHEBI:17836"/>
        <dbReference type="ChEBI" id="CHEBI:17839"/>
        <dbReference type="ChEBI" id="CHEBI:33019"/>
        <dbReference type="ChEBI" id="CHEBI:72950"/>
        <dbReference type="EC" id="2.5.1.15"/>
    </reaction>
</comment>
<comment type="pathway">
    <text evidence="5">Cofactor biosynthesis; tetrahydrofolate biosynthesis; 7,8-dihydrofolate from 2-amino-4-hydroxy-6-hydroxymethyl-7,8-dihydropteridine diphosphate and 4-aminobenzoate: step 1/2.</text>
</comment>
<evidence type="ECO:0000259" key="18">
    <source>
        <dbReference type="PROSITE" id="PS50972"/>
    </source>
</evidence>
<keyword evidence="9" id="KW-0808">Transferase</keyword>
<keyword evidence="14" id="KW-0460">Magnesium</keyword>
<keyword evidence="15" id="KW-0289">Folate biosynthesis</keyword>
<dbReference type="EMBL" id="BRXW01000173">
    <property type="protein sequence ID" value="GMI12217.1"/>
    <property type="molecule type" value="Genomic_DNA"/>
</dbReference>
<dbReference type="NCBIfam" id="TIGR01498">
    <property type="entry name" value="folK"/>
    <property type="match status" value="1"/>
</dbReference>
<evidence type="ECO:0000256" key="11">
    <source>
        <dbReference type="ARBA" id="ARBA00022741"/>
    </source>
</evidence>
<dbReference type="Pfam" id="PF00809">
    <property type="entry name" value="Pterin_bind"/>
    <property type="match status" value="1"/>
</dbReference>
<dbReference type="GO" id="GO:0006729">
    <property type="term" value="P:tetrahydrobiopterin biosynthetic process"/>
    <property type="evidence" value="ECO:0007669"/>
    <property type="project" value="InterPro"/>
</dbReference>
<dbReference type="Gene3D" id="3.30.1360.20">
    <property type="entry name" value="Transcriptional coactivator/pterin dehydratase"/>
    <property type="match status" value="1"/>
</dbReference>
<dbReference type="PANTHER" id="PTHR20941:SF1">
    <property type="entry name" value="FOLIC ACID SYNTHESIS PROTEIN FOL1"/>
    <property type="match status" value="1"/>
</dbReference>
<feature type="domain" description="Pterin-binding" evidence="18">
    <location>
        <begin position="190"/>
        <end position="447"/>
    </location>
</feature>
<dbReference type="InterPro" id="IPR035907">
    <property type="entry name" value="Hppk_sf"/>
</dbReference>
<comment type="pathway">
    <text evidence="6">Cofactor biosynthesis; tetrahydrofolate biosynthesis; 2-amino-4-hydroxy-6-hydroxymethyl-7,8-dihydropteridine diphosphate from 7,8-dihydroneopterin triphosphate: step 4/4.</text>
</comment>
<dbReference type="InterPro" id="IPR000489">
    <property type="entry name" value="Pterin-binding_dom"/>
</dbReference>
<evidence type="ECO:0000256" key="3">
    <source>
        <dbReference type="ARBA" id="ARBA00001554"/>
    </source>
</evidence>
<evidence type="ECO:0000256" key="7">
    <source>
        <dbReference type="ARBA" id="ARBA00006472"/>
    </source>
</evidence>
<dbReference type="InterPro" id="IPR000550">
    <property type="entry name" value="Hppk"/>
</dbReference>
<name>A0A9W7FH06_9STRA</name>
<dbReference type="GO" id="GO:0005740">
    <property type="term" value="C:mitochondrial envelope"/>
    <property type="evidence" value="ECO:0007669"/>
    <property type="project" value="TreeGrafter"/>
</dbReference>
<dbReference type="PANTHER" id="PTHR20941">
    <property type="entry name" value="FOLATE SYNTHESIS PROTEINS"/>
    <property type="match status" value="1"/>
</dbReference>
<dbReference type="NCBIfam" id="TIGR01496">
    <property type="entry name" value="DHPS"/>
    <property type="match status" value="1"/>
</dbReference>
<reference evidence="20" key="1">
    <citation type="journal article" date="2023" name="Commun. Biol.">
        <title>Genome analysis of Parmales, the sister group of diatoms, reveals the evolutionary specialization of diatoms from phago-mixotrophs to photoautotrophs.</title>
        <authorList>
            <person name="Ban H."/>
            <person name="Sato S."/>
            <person name="Yoshikawa S."/>
            <person name="Yamada K."/>
            <person name="Nakamura Y."/>
            <person name="Ichinomiya M."/>
            <person name="Sato N."/>
            <person name="Blanc-Mathieu R."/>
            <person name="Endo H."/>
            <person name="Kuwata A."/>
            <person name="Ogata H."/>
        </authorList>
    </citation>
    <scope>NUCLEOTIDE SEQUENCE [LARGE SCALE GENOMIC DNA]</scope>
    <source>
        <strain evidence="20">NIES 3700</strain>
    </source>
</reference>
<evidence type="ECO:0000256" key="9">
    <source>
        <dbReference type="ARBA" id="ARBA00022679"/>
    </source>
</evidence>
<keyword evidence="12" id="KW-0418">Kinase</keyword>
<keyword evidence="17" id="KW-0511">Multifunctional enzyme</keyword>
<dbReference type="OrthoDB" id="615426at2759"/>
<evidence type="ECO:0000256" key="15">
    <source>
        <dbReference type="ARBA" id="ARBA00022909"/>
    </source>
</evidence>
<dbReference type="SUPFAM" id="SSF55083">
    <property type="entry name" value="6-hydroxymethyl-7,8-dihydropterin pyrophosphokinase, HPPK"/>
    <property type="match status" value="1"/>
</dbReference>
<evidence type="ECO:0000256" key="17">
    <source>
        <dbReference type="ARBA" id="ARBA00023268"/>
    </source>
</evidence>
<dbReference type="GO" id="GO:0005524">
    <property type="term" value="F:ATP binding"/>
    <property type="evidence" value="ECO:0007669"/>
    <property type="project" value="UniProtKB-KW"/>
</dbReference>
<dbReference type="Proteomes" id="UP001165122">
    <property type="component" value="Unassembled WGS sequence"/>
</dbReference>
<keyword evidence="20" id="KW-1185">Reference proteome</keyword>
<evidence type="ECO:0000256" key="1">
    <source>
        <dbReference type="ARBA" id="ARBA00000012"/>
    </source>
</evidence>
<dbReference type="PROSITE" id="PS00792">
    <property type="entry name" value="DHPS_1"/>
    <property type="match status" value="1"/>
</dbReference>
<dbReference type="SUPFAM" id="SSF55248">
    <property type="entry name" value="PCD-like"/>
    <property type="match status" value="1"/>
</dbReference>
<evidence type="ECO:0000256" key="5">
    <source>
        <dbReference type="ARBA" id="ARBA00004763"/>
    </source>
</evidence>
<dbReference type="PROSITE" id="PS50972">
    <property type="entry name" value="PTERIN_BINDING"/>
    <property type="match status" value="1"/>
</dbReference>
<keyword evidence="11" id="KW-0547">Nucleotide-binding</keyword>
<dbReference type="InterPro" id="IPR001533">
    <property type="entry name" value="Pterin_deHydtase"/>
</dbReference>
<dbReference type="GO" id="GO:0046654">
    <property type="term" value="P:tetrahydrofolate biosynthetic process"/>
    <property type="evidence" value="ECO:0007669"/>
    <property type="project" value="TreeGrafter"/>
</dbReference>
<dbReference type="AlphaFoldDB" id="A0A9W7FH06"/>
<dbReference type="InterPro" id="IPR006390">
    <property type="entry name" value="DHP_synth_dom"/>
</dbReference>
<evidence type="ECO:0000256" key="14">
    <source>
        <dbReference type="ARBA" id="ARBA00022842"/>
    </source>
</evidence>
<dbReference type="Pfam" id="PF01288">
    <property type="entry name" value="HPPK"/>
    <property type="match status" value="1"/>
</dbReference>
<dbReference type="SUPFAM" id="SSF51717">
    <property type="entry name" value="Dihydropteroate synthetase-like"/>
    <property type="match status" value="1"/>
</dbReference>
<dbReference type="InterPro" id="IPR011005">
    <property type="entry name" value="Dihydropteroate_synth-like_sf"/>
</dbReference>
<evidence type="ECO:0000256" key="12">
    <source>
        <dbReference type="ARBA" id="ARBA00022777"/>
    </source>
</evidence>
<proteinExistence type="inferred from homology"/>
<comment type="similarity">
    <text evidence="7">Belongs to the pterin-4-alpha-carbinolamine dehydratase family.</text>
</comment>
<evidence type="ECO:0000256" key="13">
    <source>
        <dbReference type="ARBA" id="ARBA00022840"/>
    </source>
</evidence>
<dbReference type="PROSITE" id="PS00793">
    <property type="entry name" value="DHPS_2"/>
    <property type="match status" value="1"/>
</dbReference>
<dbReference type="InterPro" id="IPR036428">
    <property type="entry name" value="PCD_sf"/>
</dbReference>
<evidence type="ECO:0000313" key="19">
    <source>
        <dbReference type="EMBL" id="GMI12217.1"/>
    </source>
</evidence>
<dbReference type="InterPro" id="IPR045031">
    <property type="entry name" value="DHP_synth-like"/>
</dbReference>
<dbReference type="Gene3D" id="3.20.20.20">
    <property type="entry name" value="Dihydropteroate synthase-like"/>
    <property type="match status" value="1"/>
</dbReference>
<comment type="cofactor">
    <cofactor evidence="4">
        <name>Mg(2+)</name>
        <dbReference type="ChEBI" id="CHEBI:18420"/>
    </cofactor>
</comment>
<dbReference type="Gene3D" id="3.30.70.560">
    <property type="entry name" value="7,8-Dihydro-6-hydroxymethylpterin-pyrophosphokinase HPPK"/>
    <property type="match status" value="1"/>
</dbReference>
<comment type="similarity">
    <text evidence="8">In the C-terminal section; belongs to the DHPS family.</text>
</comment>
<dbReference type="PROSITE" id="PS00794">
    <property type="entry name" value="HPPK"/>
    <property type="match status" value="1"/>
</dbReference>
<comment type="caution">
    <text evidence="19">The sequence shown here is derived from an EMBL/GenBank/DDBJ whole genome shotgun (WGS) entry which is preliminary data.</text>
</comment>
<evidence type="ECO:0000313" key="20">
    <source>
        <dbReference type="Proteomes" id="UP001165122"/>
    </source>
</evidence>
<dbReference type="GO" id="GO:0004156">
    <property type="term" value="F:dihydropteroate synthase activity"/>
    <property type="evidence" value="ECO:0007669"/>
    <property type="project" value="UniProtKB-EC"/>
</dbReference>
<evidence type="ECO:0000256" key="10">
    <source>
        <dbReference type="ARBA" id="ARBA00022723"/>
    </source>
</evidence>
<dbReference type="CDD" id="cd00739">
    <property type="entry name" value="DHPS"/>
    <property type="match status" value="1"/>
</dbReference>
<dbReference type="GO" id="GO:0008124">
    <property type="term" value="F:4-alpha-hydroxytetrahydrobiopterin dehydratase activity"/>
    <property type="evidence" value="ECO:0007669"/>
    <property type="project" value="UniProtKB-EC"/>
</dbReference>
<dbReference type="CDD" id="cd00483">
    <property type="entry name" value="HPPK"/>
    <property type="match status" value="1"/>
</dbReference>
<gene>
    <name evidence="19" type="ORF">TrLO_g9794</name>
</gene>
<dbReference type="GO" id="GO:0046872">
    <property type="term" value="F:metal ion binding"/>
    <property type="evidence" value="ECO:0007669"/>
    <property type="project" value="UniProtKB-KW"/>
</dbReference>
<keyword evidence="16" id="KW-0456">Lyase</keyword>
<evidence type="ECO:0000256" key="4">
    <source>
        <dbReference type="ARBA" id="ARBA00001946"/>
    </source>
</evidence>
<accession>A0A9W7FH06</accession>
<comment type="catalytic activity">
    <reaction evidence="2">
        <text>6-hydroxymethyl-7,8-dihydropterin + ATP = (7,8-dihydropterin-6-yl)methyl diphosphate + AMP + H(+)</text>
        <dbReference type="Rhea" id="RHEA:11412"/>
        <dbReference type="ChEBI" id="CHEBI:15378"/>
        <dbReference type="ChEBI" id="CHEBI:30616"/>
        <dbReference type="ChEBI" id="CHEBI:44841"/>
        <dbReference type="ChEBI" id="CHEBI:72950"/>
        <dbReference type="ChEBI" id="CHEBI:456215"/>
        <dbReference type="EC" id="2.7.6.3"/>
    </reaction>
</comment>
<keyword evidence="13" id="KW-0067">ATP-binding</keyword>